<dbReference type="PANTHER" id="PTHR36451:SF1">
    <property type="entry name" value="OMEGA-HYDROXY-BETA-DIHYDROMENAQUINONE-9 SULFOTRANSFERASE STF3"/>
    <property type="match status" value="1"/>
</dbReference>
<gene>
    <name evidence="1" type="ordered locus">RB2501_13389</name>
</gene>
<organism evidence="1 2">
    <name type="scientific">Robiginitalea biformata (strain ATCC BAA-864 / DSM 15991 / KCTC 12146 / HTCC2501)</name>
    <dbReference type="NCBI Taxonomy" id="313596"/>
    <lineage>
        <taxon>Bacteria</taxon>
        <taxon>Pseudomonadati</taxon>
        <taxon>Bacteroidota</taxon>
        <taxon>Flavobacteriia</taxon>
        <taxon>Flavobacteriales</taxon>
        <taxon>Flavobacteriaceae</taxon>
        <taxon>Robiginitalea</taxon>
    </lineage>
</organism>
<dbReference type="STRING" id="313596.RB2501_13389"/>
<reference evidence="1 2" key="1">
    <citation type="journal article" date="2009" name="J. Bacteriol.">
        <title>Complete genome sequence of Robiginitalea biformata HTCC2501.</title>
        <authorList>
            <person name="Oh H.M."/>
            <person name="Giovannoni S.J."/>
            <person name="Lee K."/>
            <person name="Ferriera S."/>
            <person name="Johnson J."/>
            <person name="Cho J.C."/>
        </authorList>
    </citation>
    <scope>NUCLEOTIDE SEQUENCE [LARGE SCALE GENOMIC DNA]</scope>
    <source>
        <strain evidence="2">ATCC BAA-864 / HTCC2501 / KCTC 12146</strain>
    </source>
</reference>
<dbReference type="OrthoDB" id="5432096at2"/>
<dbReference type="EMBL" id="CP001712">
    <property type="protein sequence ID" value="EAR15324.1"/>
    <property type="molecule type" value="Genomic_DNA"/>
</dbReference>
<evidence type="ECO:0000313" key="1">
    <source>
        <dbReference type="EMBL" id="EAR15324.1"/>
    </source>
</evidence>
<dbReference type="HOGENOM" id="CLU_924031_0_0_10"/>
<dbReference type="Pfam" id="PF13469">
    <property type="entry name" value="Sulfotransfer_3"/>
    <property type="match status" value="1"/>
</dbReference>
<dbReference type="PANTHER" id="PTHR36451">
    <property type="entry name" value="PAPS-DEPENDENT SULFOTRANSFERASE STF3"/>
    <property type="match status" value="1"/>
</dbReference>
<dbReference type="Gene3D" id="3.40.50.300">
    <property type="entry name" value="P-loop containing nucleotide triphosphate hydrolases"/>
    <property type="match status" value="1"/>
</dbReference>
<proteinExistence type="predicted"/>
<sequence>MASHIENFKELERPIIFIGNPRSGTTIISEIVMRHKDIGYPSQYQNAFPRSTTVNYLRRVFDNKYWRIFGQKKQLNKVNPFNRFVFRTGENYTMWKAIVGPGIDFDRDFLHDKREQPEYVRKIRKFFSKIVRNQGKKRLAFKITGPSRLEYLNSIFPDAQYVRIHRKAIPTVSSLMKIDFWPDRGEKRLWWTGPYTQEELEWAEKHKDDPIALTAFQIKKVSDVTDEEVSKLNVDVLDVQYIDFVKNPEQVIKQILDHTNLSYDDACFDYMKRNKIFNRNKKDEDYFPTKDLETIRQIYPA</sequence>
<keyword evidence="2" id="KW-1185">Reference proteome</keyword>
<protein>
    <recommendedName>
        <fullName evidence="3">Sulfotransferase domain-containing protein</fullName>
    </recommendedName>
</protein>
<dbReference type="SUPFAM" id="SSF52540">
    <property type="entry name" value="P-loop containing nucleoside triphosphate hydrolases"/>
    <property type="match status" value="1"/>
</dbReference>
<evidence type="ECO:0000313" key="2">
    <source>
        <dbReference type="Proteomes" id="UP000009049"/>
    </source>
</evidence>
<dbReference type="InterPro" id="IPR052736">
    <property type="entry name" value="Stf3_sulfotransferase"/>
</dbReference>
<name>A4CKC5_ROBBH</name>
<dbReference type="Proteomes" id="UP000009049">
    <property type="component" value="Chromosome"/>
</dbReference>
<evidence type="ECO:0008006" key="3">
    <source>
        <dbReference type="Google" id="ProtNLM"/>
    </source>
</evidence>
<dbReference type="eggNOG" id="ENOG5030F3F">
    <property type="taxonomic scope" value="Bacteria"/>
</dbReference>
<dbReference type="InterPro" id="IPR027417">
    <property type="entry name" value="P-loop_NTPase"/>
</dbReference>
<dbReference type="RefSeq" id="WP_015754641.1">
    <property type="nucleotide sequence ID" value="NC_013222.1"/>
</dbReference>
<dbReference type="AlphaFoldDB" id="A4CKC5"/>
<dbReference type="KEGG" id="rbi:RB2501_13389"/>
<accession>A4CKC5</accession>